<dbReference type="AlphaFoldDB" id="A0A517NUX4"/>
<dbReference type="Proteomes" id="UP000319817">
    <property type="component" value="Chromosome"/>
</dbReference>
<name>A0A517NUX4_9BACT</name>
<dbReference type="Gene3D" id="2.60.120.1440">
    <property type="match status" value="1"/>
</dbReference>
<dbReference type="PANTHER" id="PTHR30273">
    <property type="entry name" value="PERIPLASMIC SIGNAL SENSOR AND SIGMA FACTOR ACTIVATOR FECR-RELATED"/>
    <property type="match status" value="1"/>
</dbReference>
<keyword evidence="1" id="KW-0812">Transmembrane</keyword>
<feature type="transmembrane region" description="Helical" evidence="1">
    <location>
        <begin position="88"/>
        <end position="110"/>
    </location>
</feature>
<dbReference type="InterPro" id="IPR012373">
    <property type="entry name" value="Ferrdict_sens_TM"/>
</dbReference>
<dbReference type="GO" id="GO:0016989">
    <property type="term" value="F:sigma factor antagonist activity"/>
    <property type="evidence" value="ECO:0007669"/>
    <property type="project" value="TreeGrafter"/>
</dbReference>
<evidence type="ECO:0000256" key="1">
    <source>
        <dbReference type="SAM" id="Phobius"/>
    </source>
</evidence>
<protein>
    <submittedName>
        <fullName evidence="2">FecR protein</fullName>
    </submittedName>
</protein>
<sequence length="466" mass="51152">MNKAIRKFQRLDELIEAWRDGELSESKTEELNQILRESEAVRARFSAESQLHGLLHCAVSEETIQRVADIPATTLKDATGSLRGDSRFGWLMLVSAVAAGLLVTLGIQWWNSPSVPATIATLASSENAAWESDLPTTQGSELSAGLLSLRAGVATIRFHSGAEVVVEAPAQVELISAMRARLLSGAAVIEVPDSAIGFVVETPDGYAIDYGTRFAVRVDGTQKQSNFEIIEGVISVHHPGTGDEVRLTGHGKAVTVSERSIDVVDFEQQENTPDLSQDVIRIGSKGRTGSAMRRDHKRHKFIQPEFLSVKRTAGGKWDHHSFFAFDVSAIDLDQMRSVRLRLNLVPSTRGLASRLPKINRFGIYGLTDRKKEDWLFGQSWDDSPGPDDGVRLGHFEVPRSARRGTFGIQNDALLDFLRANHDRPATLILVRETTQIEGVGPGLTHLFASDLHPEAVGPMLEFVPIE</sequence>
<keyword evidence="1" id="KW-1133">Transmembrane helix</keyword>
<organism evidence="2 3">
    <name type="scientific">Stieleria marina</name>
    <dbReference type="NCBI Taxonomy" id="1930275"/>
    <lineage>
        <taxon>Bacteria</taxon>
        <taxon>Pseudomonadati</taxon>
        <taxon>Planctomycetota</taxon>
        <taxon>Planctomycetia</taxon>
        <taxon>Pirellulales</taxon>
        <taxon>Pirellulaceae</taxon>
        <taxon>Stieleria</taxon>
    </lineage>
</organism>
<keyword evidence="3" id="KW-1185">Reference proteome</keyword>
<evidence type="ECO:0000313" key="2">
    <source>
        <dbReference type="EMBL" id="QDT10924.1"/>
    </source>
</evidence>
<proteinExistence type="predicted"/>
<dbReference type="EMBL" id="CP036526">
    <property type="protein sequence ID" value="QDT10924.1"/>
    <property type="molecule type" value="Genomic_DNA"/>
</dbReference>
<accession>A0A517NUX4</accession>
<gene>
    <name evidence="2" type="ORF">K239x_29170</name>
</gene>
<dbReference type="PANTHER" id="PTHR30273:SF2">
    <property type="entry name" value="PROTEIN FECR"/>
    <property type="match status" value="1"/>
</dbReference>
<keyword evidence="1" id="KW-0472">Membrane</keyword>
<evidence type="ECO:0000313" key="3">
    <source>
        <dbReference type="Proteomes" id="UP000319817"/>
    </source>
</evidence>
<reference evidence="2 3" key="1">
    <citation type="submission" date="2019-02" db="EMBL/GenBank/DDBJ databases">
        <title>Deep-cultivation of Planctomycetes and their phenomic and genomic characterization uncovers novel biology.</title>
        <authorList>
            <person name="Wiegand S."/>
            <person name="Jogler M."/>
            <person name="Boedeker C."/>
            <person name="Pinto D."/>
            <person name="Vollmers J."/>
            <person name="Rivas-Marin E."/>
            <person name="Kohn T."/>
            <person name="Peeters S.H."/>
            <person name="Heuer A."/>
            <person name="Rast P."/>
            <person name="Oberbeckmann S."/>
            <person name="Bunk B."/>
            <person name="Jeske O."/>
            <person name="Meyerdierks A."/>
            <person name="Storesund J.E."/>
            <person name="Kallscheuer N."/>
            <person name="Luecker S."/>
            <person name="Lage O.M."/>
            <person name="Pohl T."/>
            <person name="Merkel B.J."/>
            <person name="Hornburger P."/>
            <person name="Mueller R.-W."/>
            <person name="Bruemmer F."/>
            <person name="Labrenz M."/>
            <person name="Spormann A.M."/>
            <person name="Op den Camp H."/>
            <person name="Overmann J."/>
            <person name="Amann R."/>
            <person name="Jetten M.S.M."/>
            <person name="Mascher T."/>
            <person name="Medema M.H."/>
            <person name="Devos D.P."/>
            <person name="Kaster A.-K."/>
            <person name="Ovreas L."/>
            <person name="Rohde M."/>
            <person name="Galperin M.Y."/>
            <person name="Jogler C."/>
        </authorList>
    </citation>
    <scope>NUCLEOTIDE SEQUENCE [LARGE SCALE GENOMIC DNA]</scope>
    <source>
        <strain evidence="2 3">K23_9</strain>
    </source>
</reference>